<dbReference type="InterPro" id="IPR036508">
    <property type="entry name" value="Chitin-bd_dom_sf"/>
</dbReference>
<accession>A0ABT3ASA9</accession>
<keyword evidence="1" id="KW-0732">Signal</keyword>
<dbReference type="Pfam" id="PF01607">
    <property type="entry name" value="CBM_14"/>
    <property type="match status" value="1"/>
</dbReference>
<dbReference type="InterPro" id="IPR002557">
    <property type="entry name" value="Chitin-bd_dom"/>
</dbReference>
<feature type="chain" id="PRO_5046192198" evidence="1">
    <location>
        <begin position="25"/>
        <end position="62"/>
    </location>
</feature>
<dbReference type="Gene3D" id="2.170.140.10">
    <property type="entry name" value="Chitin binding domain"/>
    <property type="match status" value="1"/>
</dbReference>
<evidence type="ECO:0000259" key="2">
    <source>
        <dbReference type="Pfam" id="PF01607"/>
    </source>
</evidence>
<keyword evidence="4" id="KW-1185">Reference proteome</keyword>
<gene>
    <name evidence="3" type="ORF">OGM63_00430</name>
</gene>
<protein>
    <submittedName>
        <fullName evidence="3">Chitin binding domain-containing protein</fullName>
    </submittedName>
</protein>
<feature type="domain" description="Chitin-binding type-2" evidence="2">
    <location>
        <begin position="29"/>
        <end position="53"/>
    </location>
</feature>
<dbReference type="Proteomes" id="UP001526143">
    <property type="component" value="Unassembled WGS sequence"/>
</dbReference>
<feature type="signal peptide" evidence="1">
    <location>
        <begin position="1"/>
        <end position="24"/>
    </location>
</feature>
<evidence type="ECO:0000256" key="1">
    <source>
        <dbReference type="SAM" id="SignalP"/>
    </source>
</evidence>
<dbReference type="EMBL" id="JAOWRF010000003">
    <property type="protein sequence ID" value="MCV3212002.1"/>
    <property type="molecule type" value="Genomic_DNA"/>
</dbReference>
<dbReference type="RefSeq" id="WP_263743521.1">
    <property type="nucleotide sequence ID" value="NZ_JAOWRF010000003.1"/>
</dbReference>
<proteinExistence type="predicted"/>
<organism evidence="3 4">
    <name type="scientific">Plectonema radiosum NIES-515</name>
    <dbReference type="NCBI Taxonomy" id="2986073"/>
    <lineage>
        <taxon>Bacteria</taxon>
        <taxon>Bacillati</taxon>
        <taxon>Cyanobacteriota</taxon>
        <taxon>Cyanophyceae</taxon>
        <taxon>Oscillatoriophycideae</taxon>
        <taxon>Oscillatoriales</taxon>
        <taxon>Microcoleaceae</taxon>
        <taxon>Plectonema</taxon>
    </lineage>
</organism>
<name>A0ABT3ASA9_9CYAN</name>
<reference evidence="3 4" key="1">
    <citation type="submission" date="2022-10" db="EMBL/GenBank/DDBJ databases">
        <title>Identification of biosynthetic pathway for the production of the potent trypsin inhibitor radiosumin.</title>
        <authorList>
            <person name="Fewer D.P."/>
            <person name="Delbaje E."/>
            <person name="Ouyang X."/>
            <person name="Agostino P.D."/>
            <person name="Wahlsten M."/>
            <person name="Jokela J."/>
            <person name="Permi P."/>
            <person name="Haapaniemi E."/>
            <person name="Koistinen H."/>
        </authorList>
    </citation>
    <scope>NUCLEOTIDE SEQUENCE [LARGE SCALE GENOMIC DNA]</scope>
    <source>
        <strain evidence="3 4">NIES-515</strain>
    </source>
</reference>
<evidence type="ECO:0000313" key="3">
    <source>
        <dbReference type="EMBL" id="MCV3212002.1"/>
    </source>
</evidence>
<sequence length="62" mass="7015">MKKLLGCCLAVILAMWVAISPAIAQKITCTQEGFFGNPTDCSKFYRCVDYSQTKENFTIFRL</sequence>
<evidence type="ECO:0000313" key="4">
    <source>
        <dbReference type="Proteomes" id="UP001526143"/>
    </source>
</evidence>
<dbReference type="SUPFAM" id="SSF57625">
    <property type="entry name" value="Invertebrate chitin-binding proteins"/>
    <property type="match status" value="1"/>
</dbReference>
<comment type="caution">
    <text evidence="3">The sequence shown here is derived from an EMBL/GenBank/DDBJ whole genome shotgun (WGS) entry which is preliminary data.</text>
</comment>